<proteinExistence type="predicted"/>
<evidence type="ECO:0008006" key="2">
    <source>
        <dbReference type="Google" id="ProtNLM"/>
    </source>
</evidence>
<dbReference type="Proteomes" id="UP000885847">
    <property type="component" value="Unassembled WGS sequence"/>
</dbReference>
<dbReference type="InterPro" id="IPR036514">
    <property type="entry name" value="SGNH_hydro_sf"/>
</dbReference>
<sequence>MRNLFVLLLLAGCVLHKSPIENVDTSPPERVVKLVFIHHSCGRNWLETGNGNLGDSLNANNYFVSECYYGWDEHPDTAHYSVMGDHTDTEDWPYWFNDVVMPSVYKSNSHPSYDNKIPDPGGENEIIMFKSCFPCSYVGESIGDEKAIYNALLDYFRQHPEKMFVLVTPPPMITIENSHLTRELTNWLCDYENGWLKDYPLNNVFVFDFYNVLTDPNNHHRVEDGEIQHIVSDNPVDLEHPNELYYYSGSDNHPTPEGNRKSTEEFVPLLNAYYHMWKEKE</sequence>
<dbReference type="AlphaFoldDB" id="A0A7C0VAR2"/>
<dbReference type="SUPFAM" id="SSF52266">
    <property type="entry name" value="SGNH hydrolase"/>
    <property type="match status" value="1"/>
</dbReference>
<protein>
    <recommendedName>
        <fullName evidence="2">SGNH/GDSL hydrolase family protein</fullName>
    </recommendedName>
</protein>
<name>A0A7C0VAR2_UNCW3</name>
<dbReference type="EMBL" id="DQWE01000219">
    <property type="protein sequence ID" value="HDI83052.1"/>
    <property type="molecule type" value="Genomic_DNA"/>
</dbReference>
<comment type="caution">
    <text evidence="1">The sequence shown here is derived from an EMBL/GenBank/DDBJ whole genome shotgun (WGS) entry which is preliminary data.</text>
</comment>
<reference evidence="1" key="1">
    <citation type="journal article" date="2020" name="mSystems">
        <title>Genome- and Community-Level Interaction Insights into Carbon Utilization and Element Cycling Functions of Hydrothermarchaeota in Hydrothermal Sediment.</title>
        <authorList>
            <person name="Zhou Z."/>
            <person name="Liu Y."/>
            <person name="Xu W."/>
            <person name="Pan J."/>
            <person name="Luo Z.H."/>
            <person name="Li M."/>
        </authorList>
    </citation>
    <scope>NUCLEOTIDE SEQUENCE [LARGE SCALE GENOMIC DNA]</scope>
    <source>
        <strain evidence="1">HyVt-102</strain>
    </source>
</reference>
<organism evidence="1">
    <name type="scientific">candidate division WOR-3 bacterium</name>
    <dbReference type="NCBI Taxonomy" id="2052148"/>
    <lineage>
        <taxon>Bacteria</taxon>
        <taxon>Bacteria division WOR-3</taxon>
    </lineage>
</organism>
<accession>A0A7C0VAR2</accession>
<gene>
    <name evidence="1" type="ORF">ENF18_04590</name>
</gene>
<dbReference type="Gene3D" id="3.40.50.1110">
    <property type="entry name" value="SGNH hydrolase"/>
    <property type="match status" value="1"/>
</dbReference>
<evidence type="ECO:0000313" key="1">
    <source>
        <dbReference type="EMBL" id="HDI83052.1"/>
    </source>
</evidence>